<evidence type="ECO:0000259" key="1">
    <source>
        <dbReference type="Pfam" id="PF00646"/>
    </source>
</evidence>
<dbReference type="InterPro" id="IPR017451">
    <property type="entry name" value="F-box-assoc_interact_dom"/>
</dbReference>
<evidence type="ECO:0000259" key="2">
    <source>
        <dbReference type="Pfam" id="PF08268"/>
    </source>
</evidence>
<reference evidence="3" key="2">
    <citation type="submission" date="2020-10" db="EMBL/GenBank/DDBJ databases">
        <authorList>
            <person name="Scholz U."/>
            <person name="Mascher M."/>
            <person name="Fiebig A."/>
        </authorList>
    </citation>
    <scope>NUCLEOTIDE SEQUENCE [LARGE SCALE GENOMIC DNA]</scope>
    <source>
        <strain evidence="3">cv. Morex</strain>
    </source>
</reference>
<dbReference type="AlphaFoldDB" id="A0A8I6X7B2"/>
<dbReference type="Proteomes" id="UP000011116">
    <property type="component" value="Chromosome 2H"/>
</dbReference>
<keyword evidence="4" id="KW-1185">Reference proteome</keyword>
<dbReference type="Gramene" id="HORVU.MOREX.r3.2HG0196850.1">
    <property type="protein sequence ID" value="HORVU.MOREX.r3.2HG0196850.1.CDS1"/>
    <property type="gene ID" value="HORVU.MOREX.r3.2HG0196850"/>
</dbReference>
<dbReference type="InterPro" id="IPR001810">
    <property type="entry name" value="F-box_dom"/>
</dbReference>
<feature type="domain" description="F-box" evidence="1">
    <location>
        <begin position="364"/>
        <end position="396"/>
    </location>
</feature>
<name>A0A8I6X7B2_HORVV</name>
<evidence type="ECO:0000313" key="4">
    <source>
        <dbReference type="Proteomes" id="UP000011116"/>
    </source>
</evidence>
<dbReference type="NCBIfam" id="TIGR01640">
    <property type="entry name" value="F_box_assoc_1"/>
    <property type="match status" value="1"/>
</dbReference>
<dbReference type="Pfam" id="PF08268">
    <property type="entry name" value="FBA_3"/>
    <property type="match status" value="1"/>
</dbReference>
<dbReference type="InterPro" id="IPR050796">
    <property type="entry name" value="SCF_F-box_component"/>
</dbReference>
<dbReference type="Pfam" id="PF00646">
    <property type="entry name" value="F-box"/>
    <property type="match status" value="1"/>
</dbReference>
<proteinExistence type="predicted"/>
<dbReference type="InterPro" id="IPR036047">
    <property type="entry name" value="F-box-like_dom_sf"/>
</dbReference>
<accession>A0A8I6X7B2</accession>
<dbReference type="EnsemblPlants" id="HORVU.MOREX.r3.2HG0196850.1">
    <property type="protein sequence ID" value="HORVU.MOREX.r3.2HG0196850.1.CDS1"/>
    <property type="gene ID" value="HORVU.MOREX.r3.2HG0196850"/>
</dbReference>
<dbReference type="PANTHER" id="PTHR31672">
    <property type="entry name" value="BNACNNG10540D PROTEIN"/>
    <property type="match status" value="1"/>
</dbReference>
<reference evidence="4" key="1">
    <citation type="journal article" date="2012" name="Nature">
        <title>A physical, genetic and functional sequence assembly of the barley genome.</title>
        <authorList>
            <consortium name="The International Barley Genome Sequencing Consortium"/>
            <person name="Mayer K.F."/>
            <person name="Waugh R."/>
            <person name="Brown J.W."/>
            <person name="Schulman A."/>
            <person name="Langridge P."/>
            <person name="Platzer M."/>
            <person name="Fincher G.B."/>
            <person name="Muehlbauer G.J."/>
            <person name="Sato K."/>
            <person name="Close T.J."/>
            <person name="Wise R.P."/>
            <person name="Stein N."/>
        </authorList>
    </citation>
    <scope>NUCLEOTIDE SEQUENCE [LARGE SCALE GENOMIC DNA]</scope>
    <source>
        <strain evidence="4">cv. Morex</strain>
    </source>
</reference>
<dbReference type="InterPro" id="IPR013187">
    <property type="entry name" value="F-box-assoc_dom_typ3"/>
</dbReference>
<organism evidence="3 4">
    <name type="scientific">Hordeum vulgare subsp. vulgare</name>
    <name type="common">Domesticated barley</name>
    <dbReference type="NCBI Taxonomy" id="112509"/>
    <lineage>
        <taxon>Eukaryota</taxon>
        <taxon>Viridiplantae</taxon>
        <taxon>Streptophyta</taxon>
        <taxon>Embryophyta</taxon>
        <taxon>Tracheophyta</taxon>
        <taxon>Spermatophyta</taxon>
        <taxon>Magnoliopsida</taxon>
        <taxon>Liliopsida</taxon>
        <taxon>Poales</taxon>
        <taxon>Poaceae</taxon>
        <taxon>BOP clade</taxon>
        <taxon>Pooideae</taxon>
        <taxon>Triticodae</taxon>
        <taxon>Triticeae</taxon>
        <taxon>Hordeinae</taxon>
        <taxon>Hordeum</taxon>
    </lineage>
</organism>
<feature type="domain" description="F-box associated beta-propeller type 3" evidence="2">
    <location>
        <begin position="44"/>
        <end position="260"/>
    </location>
</feature>
<reference evidence="3" key="3">
    <citation type="submission" date="2022-01" db="UniProtKB">
        <authorList>
            <consortium name="EnsemblPlants"/>
        </authorList>
    </citation>
    <scope>IDENTIFICATION</scope>
    <source>
        <strain evidence="3">subsp. vulgare</strain>
    </source>
</reference>
<evidence type="ECO:0008006" key="5">
    <source>
        <dbReference type="Google" id="ProtNLM"/>
    </source>
</evidence>
<protein>
    <recommendedName>
        <fullName evidence="5">F-box domain-containing protein</fullName>
    </recommendedName>
</protein>
<dbReference type="SUPFAM" id="SSF81383">
    <property type="entry name" value="F-box domain"/>
    <property type="match status" value="1"/>
</dbReference>
<sequence>MDKFVVFAPSPNANGSMAAYSCARGASVADPLFTVDRVRVDFMCLSSKPCHGAVLFSDTRSGAYWVCNPSTGECVPLPEQRRGLMQSSAGLVYDDRTKERKVVHLFRKDKDIHCEIYTLRLPNGKWRPANHGVELLEGSEIVAKLINALHTQDSVTKTPPVFANGCLHWLVYPNSRMDMQMGVVVCFSVGTETFQLLNAPAGLHVAEYSELDEYLPAVPMHLAELEGSLCLVHDLRRRGQAKSWLDVWMLRDPAASEWSLGYRIAVTPLLALDLHSPRFITILGSSSSGGNDQEKRKILIATSQHLVHAYDPDNGDIQLVFSARETNIRIGQKEAAVALWLGLYEDNLVQIGGGNHQEKEVLSIITKILVRLSVKSITQSMLVCKQWCSLIESESFITTHMSEKRPTRILMANNGRARRAFFDFTSVKN</sequence>
<evidence type="ECO:0000313" key="3">
    <source>
        <dbReference type="EnsemblPlants" id="HORVU.MOREX.r3.2HG0196850.1.CDS1"/>
    </source>
</evidence>
<dbReference type="PROSITE" id="PS51257">
    <property type="entry name" value="PROKAR_LIPOPROTEIN"/>
    <property type="match status" value="1"/>
</dbReference>